<dbReference type="GO" id="GO:0005634">
    <property type="term" value="C:nucleus"/>
    <property type="evidence" value="ECO:0007669"/>
    <property type="project" value="TreeGrafter"/>
</dbReference>
<reference evidence="3" key="1">
    <citation type="submission" date="2021-06" db="EMBL/GenBank/DDBJ databases">
        <authorList>
            <person name="Kallberg Y."/>
            <person name="Tangrot J."/>
            <person name="Rosling A."/>
        </authorList>
    </citation>
    <scope>NUCLEOTIDE SEQUENCE</scope>
    <source>
        <strain evidence="3">IA702</strain>
    </source>
</reference>
<evidence type="ECO:0000313" key="4">
    <source>
        <dbReference type="Proteomes" id="UP000789572"/>
    </source>
</evidence>
<feature type="domain" description="PCI" evidence="2">
    <location>
        <begin position="469"/>
        <end position="646"/>
    </location>
</feature>
<evidence type="ECO:0000256" key="1">
    <source>
        <dbReference type="SAM" id="MobiDB-lite"/>
    </source>
</evidence>
<sequence length="646" mass="72076">MGENSQYTHSWSYPYDQNQQYLAPPGTTPATTQTDYSTFYSSQAPSTVPYSQYPTYYTSYPSQPPAPGASTTTSSVAAFPPGTNPVGSQTSAAFQPSPPGFPSNGSWYSTSASQPAQSYYTTNYSAPYDPSNYYTSSSYSAYSQPNSHTATYANVVAQPTTPPTPTPTSRPPPSSATLTAQSKSSAFTGMLTQNTIGGGFSANVMKNGSDNVVQATTSGFANLNVGTTPETANSSKPAYAPIKLGVSNKKTPQKDLKNQQSTAPDRWPDPLKEYVERSFAVAPNNMHAVEDELRQIIATKVANNELWTTDWVKMPLPSSCFDKESKRKNLRMPVASIDRMSLGSDSLDEQDKREKRLRRFQADVRLRNQSPATEEFNPDQNTIVGTCQNLEKSYLRLTSAPDPSTVRPLPVLMKTLDFLKKKWVDEQNYTYICDQFKSLRQDLTVQRIQTEFTVKVYETHARIALEKGDLGEYNQCQTQLKELYKLSIPGHVMEFTAYRLLYFLHTKNRSDIISLIAGLTPAMKEDLSIKHALEVRSALATSNYHKFFRLYLEAPYMGGYLIDAFIERERLEALRALTKAFRPSLELAYISKELAFADVEDCTKFLIKHKIDCFVENGAHLNTKSAIEPVTESLKRFVKIDIKGQI</sequence>
<gene>
    <name evidence="3" type="ORF">POCULU_LOCUS5632</name>
</gene>
<dbReference type="PANTHER" id="PTHR12436:SF4">
    <property type="entry name" value="LEUKOCYTE RECEPTOR CLUSTER MEMBER 8"/>
    <property type="match status" value="1"/>
</dbReference>
<dbReference type="Proteomes" id="UP000789572">
    <property type="component" value="Unassembled WGS sequence"/>
</dbReference>
<dbReference type="InterPro" id="IPR045107">
    <property type="entry name" value="SAC3/GANP/THP3"/>
</dbReference>
<dbReference type="OrthoDB" id="199574at2759"/>
<dbReference type="EMBL" id="CAJVPJ010000892">
    <property type="protein sequence ID" value="CAG8563504.1"/>
    <property type="molecule type" value="Genomic_DNA"/>
</dbReference>
<feature type="compositionally biased region" description="Polar residues" evidence="1">
    <location>
        <begin position="85"/>
        <end position="94"/>
    </location>
</feature>
<proteinExistence type="predicted"/>
<accession>A0A9N9BCV4</accession>
<name>A0A9N9BCV4_9GLOM</name>
<feature type="region of interest" description="Disordered" evidence="1">
    <location>
        <begin position="228"/>
        <end position="269"/>
    </location>
</feature>
<feature type="compositionally biased region" description="Pro residues" evidence="1">
    <location>
        <begin position="160"/>
        <end position="174"/>
    </location>
</feature>
<dbReference type="InterPro" id="IPR005062">
    <property type="entry name" value="SAC3/GANP/THP3_conserved"/>
</dbReference>
<dbReference type="InterPro" id="IPR000717">
    <property type="entry name" value="PCI_dom"/>
</dbReference>
<feature type="compositionally biased region" description="Polar residues" evidence="1">
    <location>
        <begin position="35"/>
        <end position="44"/>
    </location>
</feature>
<feature type="compositionally biased region" description="Low complexity" evidence="1">
    <location>
        <begin position="23"/>
        <end position="34"/>
    </location>
</feature>
<evidence type="ECO:0000313" key="3">
    <source>
        <dbReference type="EMBL" id="CAG8563504.1"/>
    </source>
</evidence>
<comment type="caution">
    <text evidence="3">The sequence shown here is derived from an EMBL/GenBank/DDBJ whole genome shotgun (WGS) entry which is preliminary data.</text>
</comment>
<dbReference type="PANTHER" id="PTHR12436">
    <property type="entry name" value="80 KDA MCM3-ASSOCIATED PROTEIN"/>
    <property type="match status" value="1"/>
</dbReference>
<feature type="compositionally biased region" description="Polar residues" evidence="1">
    <location>
        <begin position="1"/>
        <end position="21"/>
    </location>
</feature>
<dbReference type="AlphaFoldDB" id="A0A9N9BCV4"/>
<feature type="region of interest" description="Disordered" evidence="1">
    <location>
        <begin position="157"/>
        <end position="181"/>
    </location>
</feature>
<feature type="region of interest" description="Disordered" evidence="1">
    <location>
        <begin position="1"/>
        <end position="99"/>
    </location>
</feature>
<dbReference type="Pfam" id="PF03399">
    <property type="entry name" value="SAC3_GANP"/>
    <property type="match status" value="1"/>
</dbReference>
<dbReference type="Gene3D" id="1.25.40.990">
    <property type="match status" value="1"/>
</dbReference>
<feature type="compositionally biased region" description="Low complexity" evidence="1">
    <location>
        <begin position="45"/>
        <end position="61"/>
    </location>
</feature>
<keyword evidence="4" id="KW-1185">Reference proteome</keyword>
<organism evidence="3 4">
    <name type="scientific">Paraglomus occultum</name>
    <dbReference type="NCBI Taxonomy" id="144539"/>
    <lineage>
        <taxon>Eukaryota</taxon>
        <taxon>Fungi</taxon>
        <taxon>Fungi incertae sedis</taxon>
        <taxon>Mucoromycota</taxon>
        <taxon>Glomeromycotina</taxon>
        <taxon>Glomeromycetes</taxon>
        <taxon>Paraglomerales</taxon>
        <taxon>Paraglomeraceae</taxon>
        <taxon>Paraglomus</taxon>
    </lineage>
</organism>
<evidence type="ECO:0000259" key="2">
    <source>
        <dbReference type="PROSITE" id="PS50250"/>
    </source>
</evidence>
<protein>
    <submittedName>
        <fullName evidence="3">5028_t:CDS:1</fullName>
    </submittedName>
</protein>
<dbReference type="PROSITE" id="PS50250">
    <property type="entry name" value="PCI"/>
    <property type="match status" value="1"/>
</dbReference>